<dbReference type="Proteomes" id="UP001150603">
    <property type="component" value="Unassembled WGS sequence"/>
</dbReference>
<evidence type="ECO:0000313" key="1">
    <source>
        <dbReference type="EMBL" id="KAJ1931122.1"/>
    </source>
</evidence>
<sequence length="350" mass="39279">VLAKVDVLFAALAKSIPTRQLLPAQFAFYQKEACKQGPAVIVPFVQFVGRTGGSIQRTQLLQFYKPLFKFFLSVFDIARNPAIPVTDARAIEDTTLDAFMRFVVKLSENLFKPLFLSFVDWATTDALLLPAPVPAPWLSKSTSEATGSEQFASEARLRVFFRVLNVLFDKLKSIITPYYSSVIDVAIAQLTRFGVDADSVEMQDREDREEKPVPSALWQAIVRSVYQSALHDTSDFWTEDTFNKICKPLVAQLGNTKVAEGDAYEVHIARVREFIAPAVSQLAVAVSNDAMWKRINMDVMMKSRADAPAVRVGALMVQQAFYDKLGEEFLILLPETIPYLAELLEDDDHR</sequence>
<comment type="caution">
    <text evidence="1">The sequence shown here is derived from an EMBL/GenBank/DDBJ whole genome shotgun (WGS) entry which is preliminary data.</text>
</comment>
<reference evidence="1" key="1">
    <citation type="submission" date="2022-07" db="EMBL/GenBank/DDBJ databases">
        <title>Phylogenomic reconstructions and comparative analyses of Kickxellomycotina fungi.</title>
        <authorList>
            <person name="Reynolds N.K."/>
            <person name="Stajich J.E."/>
            <person name="Barry K."/>
            <person name="Grigoriev I.V."/>
            <person name="Crous P."/>
            <person name="Smith M.E."/>
        </authorList>
    </citation>
    <scope>NUCLEOTIDE SEQUENCE</scope>
    <source>
        <strain evidence="1">NRRL 5244</strain>
    </source>
</reference>
<accession>A0ACC1IYZ8</accession>
<feature type="non-terminal residue" evidence="1">
    <location>
        <position position="350"/>
    </location>
</feature>
<feature type="non-terminal residue" evidence="1">
    <location>
        <position position="1"/>
    </location>
</feature>
<evidence type="ECO:0000313" key="2">
    <source>
        <dbReference type="Proteomes" id="UP001150603"/>
    </source>
</evidence>
<gene>
    <name evidence="1" type="primary">UTP10_4</name>
    <name evidence="1" type="ORF">FBU59_006821</name>
</gene>
<proteinExistence type="predicted"/>
<protein>
    <submittedName>
        <fullName evidence="1">SnoRNA-binding rRNA-processing protein utp10</fullName>
    </submittedName>
</protein>
<name>A0ACC1IYZ8_9FUNG</name>
<organism evidence="1 2">
    <name type="scientific">Linderina macrospora</name>
    <dbReference type="NCBI Taxonomy" id="4868"/>
    <lineage>
        <taxon>Eukaryota</taxon>
        <taxon>Fungi</taxon>
        <taxon>Fungi incertae sedis</taxon>
        <taxon>Zoopagomycota</taxon>
        <taxon>Kickxellomycotina</taxon>
        <taxon>Kickxellomycetes</taxon>
        <taxon>Kickxellales</taxon>
        <taxon>Kickxellaceae</taxon>
        <taxon>Linderina</taxon>
    </lineage>
</organism>
<keyword evidence="2" id="KW-1185">Reference proteome</keyword>
<dbReference type="EMBL" id="JANBPW010006160">
    <property type="protein sequence ID" value="KAJ1931122.1"/>
    <property type="molecule type" value="Genomic_DNA"/>
</dbReference>